<evidence type="ECO:0000313" key="2">
    <source>
        <dbReference type="Proteomes" id="UP000037237"/>
    </source>
</evidence>
<evidence type="ECO:0000313" key="1">
    <source>
        <dbReference type="EMBL" id="KON31969.1"/>
    </source>
</evidence>
<dbReference type="EMBL" id="LFWU01000083">
    <property type="protein sequence ID" value="KON31969.1"/>
    <property type="molecule type" value="Genomic_DNA"/>
</dbReference>
<organism evidence="1 2">
    <name type="scientific">miscellaneous Crenarchaeota group-1 archaeon SG8-32-1</name>
    <dbReference type="NCBI Taxonomy" id="1685124"/>
    <lineage>
        <taxon>Archaea</taxon>
        <taxon>Candidatus Bathyarchaeota</taxon>
        <taxon>MCG-1</taxon>
    </lineage>
</organism>
<dbReference type="Proteomes" id="UP000037237">
    <property type="component" value="Unassembled WGS sequence"/>
</dbReference>
<reference evidence="1 2" key="1">
    <citation type="submission" date="2015-06" db="EMBL/GenBank/DDBJ databases">
        <title>New insights into the roles of widespread benthic archaea in carbon and nitrogen cycling.</title>
        <authorList>
            <person name="Lazar C.S."/>
            <person name="Baker B.J."/>
            <person name="Seitz K.W."/>
            <person name="Hyde A.S."/>
            <person name="Dick G.J."/>
            <person name="Hinrichs K.-U."/>
            <person name="Teske A.P."/>
        </authorList>
    </citation>
    <scope>NUCLEOTIDE SEQUENCE [LARGE SCALE GENOMIC DNA]</scope>
    <source>
        <strain evidence="1">SG8-32-1</strain>
    </source>
</reference>
<sequence length="99" mass="11518">MLTIGSHKGISTKKILLTKNVTIFDDEIVMATNPALSLVSPKKQSHKTIFLSWDCIDDKKERRKIRLWLTSFRFLSSFLNEKKKIFYCQLRALLLLSIC</sequence>
<dbReference type="AlphaFoldDB" id="A0A0M0BU49"/>
<protein>
    <submittedName>
        <fullName evidence="1">Uncharacterized protein</fullName>
    </submittedName>
</protein>
<gene>
    <name evidence="1" type="ORF">AC477_03580</name>
</gene>
<proteinExistence type="predicted"/>
<comment type="caution">
    <text evidence="1">The sequence shown here is derived from an EMBL/GenBank/DDBJ whole genome shotgun (WGS) entry which is preliminary data.</text>
</comment>
<accession>A0A0M0BU49</accession>
<name>A0A0M0BU49_9ARCH</name>